<evidence type="ECO:0000259" key="1">
    <source>
        <dbReference type="Pfam" id="PF02627"/>
    </source>
</evidence>
<evidence type="ECO:0000313" key="3">
    <source>
        <dbReference type="Proteomes" id="UP001165342"/>
    </source>
</evidence>
<gene>
    <name evidence="2" type="ORF">LZ538_06810</name>
</gene>
<dbReference type="InterPro" id="IPR003779">
    <property type="entry name" value="CMD-like"/>
</dbReference>
<dbReference type="PANTHER" id="PTHR35446:SF3">
    <property type="entry name" value="CMD DOMAIN-CONTAINING PROTEIN"/>
    <property type="match status" value="1"/>
</dbReference>
<dbReference type="Proteomes" id="UP001165342">
    <property type="component" value="Unassembled WGS sequence"/>
</dbReference>
<feature type="domain" description="Carboxymuconolactone decarboxylase-like" evidence="1">
    <location>
        <begin position="42"/>
        <end position="118"/>
    </location>
</feature>
<dbReference type="NCBIfam" id="TIGR00778">
    <property type="entry name" value="ahpD_dom"/>
    <property type="match status" value="1"/>
</dbReference>
<dbReference type="Gene3D" id="1.20.1290.10">
    <property type="entry name" value="AhpD-like"/>
    <property type="match status" value="1"/>
</dbReference>
<protein>
    <submittedName>
        <fullName evidence="2">Carboxymuconolactone decarboxylase family protein</fullName>
    </submittedName>
</protein>
<dbReference type="Pfam" id="PF02627">
    <property type="entry name" value="CMD"/>
    <property type="match status" value="1"/>
</dbReference>
<evidence type="ECO:0000313" key="2">
    <source>
        <dbReference type="EMBL" id="MCL6729765.1"/>
    </source>
</evidence>
<reference evidence="2" key="1">
    <citation type="submission" date="2022-05" db="EMBL/GenBank/DDBJ databases">
        <authorList>
            <person name="Jo J.-H."/>
            <person name="Im W.-T."/>
        </authorList>
    </citation>
    <scope>NUCLEOTIDE SEQUENCE</scope>
    <source>
        <strain evidence="2">SE220</strain>
    </source>
</reference>
<dbReference type="EMBL" id="JAMGBE010000002">
    <property type="protein sequence ID" value="MCL6729765.1"/>
    <property type="molecule type" value="Genomic_DNA"/>
</dbReference>
<accession>A0ABT0S1L8</accession>
<organism evidence="2 3">
    <name type="scientific">Sphingomonas hankyongi</name>
    <dbReference type="NCBI Taxonomy" id="2908209"/>
    <lineage>
        <taxon>Bacteria</taxon>
        <taxon>Pseudomonadati</taxon>
        <taxon>Pseudomonadota</taxon>
        <taxon>Alphaproteobacteria</taxon>
        <taxon>Sphingomonadales</taxon>
        <taxon>Sphingomonadaceae</taxon>
        <taxon>Sphingomonas</taxon>
    </lineage>
</organism>
<dbReference type="PANTHER" id="PTHR35446">
    <property type="entry name" value="SI:CH211-175M2.5"/>
    <property type="match status" value="1"/>
</dbReference>
<name>A0ABT0S1L8_9SPHN</name>
<comment type="caution">
    <text evidence="2">The sequence shown here is derived from an EMBL/GenBank/DDBJ whole genome shotgun (WGS) entry which is preliminary data.</text>
</comment>
<dbReference type="InterPro" id="IPR029032">
    <property type="entry name" value="AhpD-like"/>
</dbReference>
<dbReference type="SUPFAM" id="SSF69118">
    <property type="entry name" value="AhpD-like"/>
    <property type="match status" value="1"/>
</dbReference>
<keyword evidence="3" id="KW-1185">Reference proteome</keyword>
<sequence>MSRIPAIDLDQAPASARPILSVVQASLGAIPNLFRVTANSPAALDALVGAIGALSKGTIDAPAREAIALTVAEANNCDYCVSAHAVLGTGAGLSEMAIEDARRGYADDPKVSAMLAFARSLVSNRGRVTNSDVERLRGAGLADGEIVEVVANVALNIFTNYLNGAADTEIDFPVVRVGLPIAA</sequence>
<proteinExistence type="predicted"/>
<dbReference type="RefSeq" id="WP_249831237.1">
    <property type="nucleotide sequence ID" value="NZ_JAMGBE010000002.1"/>
</dbReference>
<dbReference type="InterPro" id="IPR004675">
    <property type="entry name" value="AhpD_core"/>
</dbReference>